<dbReference type="EMBL" id="BT139066">
    <property type="protein sequence ID" value="AFK38861.1"/>
    <property type="molecule type" value="mRNA"/>
</dbReference>
<dbReference type="GO" id="GO:0004402">
    <property type="term" value="F:histone acetyltransferase activity"/>
    <property type="evidence" value="ECO:0007669"/>
    <property type="project" value="TreeGrafter"/>
</dbReference>
<keyword evidence="3" id="KW-0156">Chromatin regulator</keyword>
<evidence type="ECO:0000256" key="3">
    <source>
        <dbReference type="ARBA" id="ARBA00022853"/>
    </source>
</evidence>
<dbReference type="PANTHER" id="PTHR14744:SF15">
    <property type="entry name" value="N-ALPHA-ACETYLTRANSFERASE 60"/>
    <property type="match status" value="1"/>
</dbReference>
<keyword evidence="4" id="KW-0012">Acyltransferase</keyword>
<dbReference type="PANTHER" id="PTHR14744">
    <property type="entry name" value="N-ALPHA-ACETYLTRANSFERASE 60"/>
    <property type="match status" value="1"/>
</dbReference>
<accession>I3SF19</accession>
<dbReference type="GO" id="GO:0000139">
    <property type="term" value="C:Golgi membrane"/>
    <property type="evidence" value="ECO:0007669"/>
    <property type="project" value="TreeGrafter"/>
</dbReference>
<reference evidence="5" key="1">
    <citation type="submission" date="2012-05" db="EMBL/GenBank/DDBJ databases">
        <authorList>
            <person name="Krishnakumar V."/>
            <person name="Cheung F."/>
            <person name="Xiao Y."/>
            <person name="Chan A."/>
            <person name="Moskal W.A."/>
            <person name="Town C.D."/>
        </authorList>
    </citation>
    <scope>NUCLEOTIDE SEQUENCE</scope>
</reference>
<dbReference type="InterPro" id="IPR045141">
    <property type="entry name" value="NAA60-like"/>
</dbReference>
<evidence type="ECO:0000256" key="4">
    <source>
        <dbReference type="ARBA" id="ARBA00023315"/>
    </source>
</evidence>
<name>I3SF19_LOTJA</name>
<proteinExistence type="evidence at transcript level"/>
<dbReference type="GO" id="GO:0004596">
    <property type="term" value="F:protein-N-terminal amino-acid acetyltransferase activity"/>
    <property type="evidence" value="ECO:0007669"/>
    <property type="project" value="InterPro"/>
</dbReference>
<keyword evidence="2" id="KW-0808">Transferase</keyword>
<protein>
    <recommendedName>
        <fullName evidence="1">histone acetyltransferase</fullName>
        <ecNumber evidence="1">2.3.1.48</ecNumber>
    </recommendedName>
</protein>
<dbReference type="EC" id="2.3.1.48" evidence="1"/>
<evidence type="ECO:0000313" key="5">
    <source>
        <dbReference type="EMBL" id="AFK38861.1"/>
    </source>
</evidence>
<dbReference type="AlphaFoldDB" id="I3SF19"/>
<organism evidence="5">
    <name type="scientific">Lotus japonicus</name>
    <name type="common">Lotus corniculatus var. japonicus</name>
    <dbReference type="NCBI Taxonomy" id="34305"/>
    <lineage>
        <taxon>Eukaryota</taxon>
        <taxon>Viridiplantae</taxon>
        <taxon>Streptophyta</taxon>
        <taxon>Embryophyta</taxon>
        <taxon>Tracheophyta</taxon>
        <taxon>Spermatophyta</taxon>
        <taxon>Magnoliopsida</taxon>
        <taxon>eudicotyledons</taxon>
        <taxon>Gunneridae</taxon>
        <taxon>Pentapetalae</taxon>
        <taxon>rosids</taxon>
        <taxon>fabids</taxon>
        <taxon>Fabales</taxon>
        <taxon>Fabaceae</taxon>
        <taxon>Papilionoideae</taxon>
        <taxon>50 kb inversion clade</taxon>
        <taxon>NPAAA clade</taxon>
        <taxon>Hologalegina</taxon>
        <taxon>robinioid clade</taxon>
        <taxon>Loteae</taxon>
        <taxon>Lotus</taxon>
    </lineage>
</organism>
<dbReference type="Gene3D" id="3.40.630.30">
    <property type="match status" value="1"/>
</dbReference>
<sequence>MVNPEVSSQAKISYRPIQPSDLNILEHIYTELFPIRAPPAFYHDVVNGCGIVSWGAVDSSRPDGQSDELIGFVIACVVLAKESEVLDMLGYDSSKSDQTLVHILALGGSGGLSKFWNSFFSA</sequence>
<evidence type="ECO:0000256" key="2">
    <source>
        <dbReference type="ARBA" id="ARBA00022679"/>
    </source>
</evidence>
<evidence type="ECO:0000256" key="1">
    <source>
        <dbReference type="ARBA" id="ARBA00013184"/>
    </source>
</evidence>